<name>A0A8D8UNN8_9HEMI</name>
<dbReference type="EMBL" id="HBUF01344783">
    <property type="protein sequence ID" value="CAG6708133.1"/>
    <property type="molecule type" value="Transcribed_RNA"/>
</dbReference>
<dbReference type="EMBL" id="HBUF01530481">
    <property type="protein sequence ID" value="CAG6751657.1"/>
    <property type="molecule type" value="Transcribed_RNA"/>
</dbReference>
<dbReference type="EMBL" id="HBUF01344784">
    <property type="protein sequence ID" value="CAG6708135.1"/>
    <property type="molecule type" value="Transcribed_RNA"/>
</dbReference>
<dbReference type="EMBL" id="HBUF01344786">
    <property type="protein sequence ID" value="CAG6708139.1"/>
    <property type="molecule type" value="Transcribed_RNA"/>
</dbReference>
<dbReference type="AlphaFoldDB" id="A0A8D8UNN8"/>
<reference evidence="1" key="1">
    <citation type="submission" date="2021-05" db="EMBL/GenBank/DDBJ databases">
        <authorList>
            <person name="Alioto T."/>
            <person name="Alioto T."/>
            <person name="Gomez Garrido J."/>
        </authorList>
    </citation>
    <scope>NUCLEOTIDE SEQUENCE</scope>
</reference>
<dbReference type="EMBL" id="HBUF01530482">
    <property type="protein sequence ID" value="CAG6751659.1"/>
    <property type="molecule type" value="Transcribed_RNA"/>
</dbReference>
<evidence type="ECO:0000313" key="1">
    <source>
        <dbReference type="EMBL" id="CAG6708135.1"/>
    </source>
</evidence>
<dbReference type="EMBL" id="HBUF01530479">
    <property type="protein sequence ID" value="CAG6751653.1"/>
    <property type="molecule type" value="Transcribed_RNA"/>
</dbReference>
<dbReference type="EMBL" id="HBUF01041373">
    <property type="protein sequence ID" value="CAG6618231.1"/>
    <property type="molecule type" value="Transcribed_RNA"/>
</dbReference>
<proteinExistence type="predicted"/>
<protein>
    <submittedName>
        <fullName evidence="1">Uncharacterized protein</fullName>
    </submittedName>
</protein>
<dbReference type="EMBL" id="HBUF01530477">
    <property type="protein sequence ID" value="CAG6751649.1"/>
    <property type="molecule type" value="Transcribed_RNA"/>
</dbReference>
<sequence length="99" mass="11460">MVSVHWVPLWTVFGPPSLTHKPLLLKLTNTCLGRSVMLSFINHTLTLPARWTAPYPCTLPSLPIQTKWPSGNILRRIWWRMEPPCRWVLAVSRTLSYHS</sequence>
<dbReference type="EMBL" id="HBUF01530478">
    <property type="protein sequence ID" value="CAG6751651.1"/>
    <property type="molecule type" value="Transcribed_RNA"/>
</dbReference>
<dbReference type="EMBL" id="HBUF01041371">
    <property type="protein sequence ID" value="CAG6618225.1"/>
    <property type="molecule type" value="Transcribed_RNA"/>
</dbReference>
<dbReference type="EMBL" id="HBUF01344785">
    <property type="protein sequence ID" value="CAG6708137.1"/>
    <property type="molecule type" value="Transcribed_RNA"/>
</dbReference>
<dbReference type="EMBL" id="HBUF01530480">
    <property type="protein sequence ID" value="CAG6751655.1"/>
    <property type="molecule type" value="Transcribed_RNA"/>
</dbReference>
<dbReference type="EMBL" id="HBUF01041374">
    <property type="protein sequence ID" value="CAG6618234.1"/>
    <property type="molecule type" value="Transcribed_RNA"/>
</dbReference>
<organism evidence="1">
    <name type="scientific">Cacopsylla melanoneura</name>
    <dbReference type="NCBI Taxonomy" id="428564"/>
    <lineage>
        <taxon>Eukaryota</taxon>
        <taxon>Metazoa</taxon>
        <taxon>Ecdysozoa</taxon>
        <taxon>Arthropoda</taxon>
        <taxon>Hexapoda</taxon>
        <taxon>Insecta</taxon>
        <taxon>Pterygota</taxon>
        <taxon>Neoptera</taxon>
        <taxon>Paraneoptera</taxon>
        <taxon>Hemiptera</taxon>
        <taxon>Sternorrhyncha</taxon>
        <taxon>Psylloidea</taxon>
        <taxon>Psyllidae</taxon>
        <taxon>Psyllinae</taxon>
        <taxon>Cacopsylla</taxon>
    </lineage>
</organism>
<accession>A0A8D8UNN8</accession>